<protein>
    <recommendedName>
        <fullName evidence="1">F-box domain-containing protein</fullName>
    </recommendedName>
</protein>
<evidence type="ECO:0000313" key="3">
    <source>
        <dbReference type="Proteomes" id="UP000703269"/>
    </source>
</evidence>
<evidence type="ECO:0000313" key="2">
    <source>
        <dbReference type="EMBL" id="GJE96668.1"/>
    </source>
</evidence>
<dbReference type="OrthoDB" id="3353710at2759"/>
<reference evidence="2 3" key="1">
    <citation type="submission" date="2021-08" db="EMBL/GenBank/DDBJ databases">
        <title>Draft Genome Sequence of Phanerochaete sordida strain YK-624.</title>
        <authorList>
            <person name="Mori T."/>
            <person name="Dohra H."/>
            <person name="Suzuki T."/>
            <person name="Kawagishi H."/>
            <person name="Hirai H."/>
        </authorList>
    </citation>
    <scope>NUCLEOTIDE SEQUENCE [LARGE SCALE GENOMIC DNA]</scope>
    <source>
        <strain evidence="2 3">YK-624</strain>
    </source>
</reference>
<dbReference type="Pfam" id="PF13013">
    <property type="entry name" value="F-box-like_2"/>
    <property type="match status" value="1"/>
</dbReference>
<accession>A0A9P3GKN2</accession>
<proteinExistence type="predicted"/>
<dbReference type="Proteomes" id="UP000703269">
    <property type="component" value="Unassembled WGS sequence"/>
</dbReference>
<evidence type="ECO:0000259" key="1">
    <source>
        <dbReference type="Pfam" id="PF13013"/>
    </source>
</evidence>
<keyword evidence="3" id="KW-1185">Reference proteome</keyword>
<gene>
    <name evidence="2" type="ORF">PsYK624_128700</name>
</gene>
<comment type="caution">
    <text evidence="2">The sequence shown here is derived from an EMBL/GenBank/DDBJ whole genome shotgun (WGS) entry which is preliminary data.</text>
</comment>
<dbReference type="AlphaFoldDB" id="A0A9P3GKN2"/>
<feature type="domain" description="F-box" evidence="1">
    <location>
        <begin position="12"/>
        <end position="72"/>
    </location>
</feature>
<dbReference type="SUPFAM" id="SSF52047">
    <property type="entry name" value="RNI-like"/>
    <property type="match status" value="1"/>
</dbReference>
<dbReference type="Gene3D" id="3.80.10.10">
    <property type="entry name" value="Ribonuclease Inhibitor"/>
    <property type="match status" value="1"/>
</dbReference>
<organism evidence="2 3">
    <name type="scientific">Phanerochaete sordida</name>
    <dbReference type="NCBI Taxonomy" id="48140"/>
    <lineage>
        <taxon>Eukaryota</taxon>
        <taxon>Fungi</taxon>
        <taxon>Dikarya</taxon>
        <taxon>Basidiomycota</taxon>
        <taxon>Agaricomycotina</taxon>
        <taxon>Agaricomycetes</taxon>
        <taxon>Polyporales</taxon>
        <taxon>Phanerochaetaceae</taxon>
        <taxon>Phanerochaete</taxon>
    </lineage>
</organism>
<dbReference type="EMBL" id="BPQB01000062">
    <property type="protein sequence ID" value="GJE96668.1"/>
    <property type="molecule type" value="Genomic_DNA"/>
</dbReference>
<sequence length="495" mass="53032">MCSETLPAAHPCATILDLPAEILDLIFVVHRDASKANSDCTSREAWAFLALEAVCKLWRDLVRANKLLWTRIALPAPAGHVMRALDRSGDLALDITLYAAGPAMDKPVCSDVLNALTRTRSIALAVSDSTPTCDLYSTSSCNAPHLETLNVGDNTGRLPRPPHILTSISAAPRLHTLDIFAYPSVWSDLARFTGLKTLAVRAPRLHTPATQTSISTLTAVLHALASLADLNLFCHVTDDTHDAAPVHLPRLRRLRLTGRAWCTAAVLRALAFPRAVRVRVGGTWAQPLGRIDFRDTYTSVVLTGAIPALTGGARIAALRLALTRDELAVAGFAHPAACAPRFVVRVSQEDLFLDGFLDALPLDELYTLAVTQHEDASRASAEWLAESLAGALARVRTLTLQGGGLAWLREVLAECAALHTLELVGHAFPGSCSCTPDGAKADCFHELERALAARYAGVGARLPELRLVRCNVPDGAKGLFVPYVEVLSEGGGDSE</sequence>
<name>A0A9P3GKN2_9APHY</name>
<dbReference type="InterPro" id="IPR032675">
    <property type="entry name" value="LRR_dom_sf"/>
</dbReference>
<dbReference type="InterPro" id="IPR001810">
    <property type="entry name" value="F-box_dom"/>
</dbReference>